<dbReference type="AlphaFoldDB" id="A0A1C3HNJ6"/>
<dbReference type="RefSeq" id="WP_172690013.1">
    <property type="nucleotide sequence ID" value="NZ_LT575492.1"/>
</dbReference>
<sequence length="116" mass="13298">MTKRHITAAEVERDAQGYWTHPAMRAVDLETAADFSGWLREQDLEAWVMLMRDEDPALFLAGFDDEDWDACGWMPRPPAGNGWFLGSLHDHDDGPVCIWLRPTASLWRDGIERVDL</sequence>
<protein>
    <submittedName>
        <fullName evidence="1">Uncharacterized protein</fullName>
    </submittedName>
</protein>
<gene>
    <name evidence="1" type="ORF">PWN146_05364</name>
</gene>
<organism evidence="1">
    <name type="scientific">Serratia marcescens</name>
    <dbReference type="NCBI Taxonomy" id="615"/>
    <lineage>
        <taxon>Bacteria</taxon>
        <taxon>Pseudomonadati</taxon>
        <taxon>Pseudomonadota</taxon>
        <taxon>Gammaproteobacteria</taxon>
        <taxon>Enterobacterales</taxon>
        <taxon>Yersiniaceae</taxon>
        <taxon>Serratia</taxon>
    </lineage>
</organism>
<reference evidence="1" key="1">
    <citation type="submission" date="2016-05" db="EMBL/GenBank/DDBJ databases">
        <authorList>
            <person name="Lavstsen T."/>
            <person name="Jespersen J.S."/>
        </authorList>
    </citation>
    <scope>NUCLEOTIDE SEQUENCE</scope>
    <source>
        <strain evidence="1">PWN146_assembly</strain>
    </source>
</reference>
<evidence type="ECO:0000313" key="1">
    <source>
        <dbReference type="EMBL" id="SAY46595.1"/>
    </source>
</evidence>
<name>A0A1C3HNJ6_SERMA</name>
<accession>A0A1C3HNJ6</accession>
<dbReference type="EMBL" id="LT575492">
    <property type="protein sequence ID" value="SAY46595.1"/>
    <property type="molecule type" value="Genomic_DNA"/>
</dbReference>
<proteinExistence type="predicted"/>